<gene>
    <name evidence="2" type="ORF">ASPGLDRAFT_31234</name>
</gene>
<protein>
    <recommendedName>
        <fullName evidence="4">EXPERA domain-containing protein</fullName>
    </recommendedName>
</protein>
<organism evidence="2 3">
    <name type="scientific">Aspergillus glaucus CBS 516.65</name>
    <dbReference type="NCBI Taxonomy" id="1160497"/>
    <lineage>
        <taxon>Eukaryota</taxon>
        <taxon>Fungi</taxon>
        <taxon>Dikarya</taxon>
        <taxon>Ascomycota</taxon>
        <taxon>Pezizomycotina</taxon>
        <taxon>Eurotiomycetes</taxon>
        <taxon>Eurotiomycetidae</taxon>
        <taxon>Eurotiales</taxon>
        <taxon>Aspergillaceae</taxon>
        <taxon>Aspergillus</taxon>
        <taxon>Aspergillus subgen. Aspergillus</taxon>
    </lineage>
</organism>
<dbReference type="Proteomes" id="UP000184300">
    <property type="component" value="Unassembled WGS sequence"/>
</dbReference>
<dbReference type="AlphaFoldDB" id="A0A1L9W0E0"/>
<dbReference type="InterPro" id="IPR007905">
    <property type="entry name" value="EBP"/>
</dbReference>
<evidence type="ECO:0000313" key="2">
    <source>
        <dbReference type="EMBL" id="OJJ89547.1"/>
    </source>
</evidence>
<dbReference type="GO" id="GO:0016126">
    <property type="term" value="P:sterol biosynthetic process"/>
    <property type="evidence" value="ECO:0007669"/>
    <property type="project" value="TreeGrafter"/>
</dbReference>
<proteinExistence type="predicted"/>
<evidence type="ECO:0000313" key="3">
    <source>
        <dbReference type="Proteomes" id="UP000184300"/>
    </source>
</evidence>
<dbReference type="EMBL" id="KV878888">
    <property type="protein sequence ID" value="OJJ89547.1"/>
    <property type="molecule type" value="Genomic_DNA"/>
</dbReference>
<evidence type="ECO:0008006" key="4">
    <source>
        <dbReference type="Google" id="ProtNLM"/>
    </source>
</evidence>
<reference evidence="3" key="1">
    <citation type="journal article" date="2017" name="Genome Biol.">
        <title>Comparative genomics reveals high biological diversity and specific adaptations in the industrially and medically important fungal genus Aspergillus.</title>
        <authorList>
            <person name="de Vries R.P."/>
            <person name="Riley R."/>
            <person name="Wiebenga A."/>
            <person name="Aguilar-Osorio G."/>
            <person name="Amillis S."/>
            <person name="Uchima C.A."/>
            <person name="Anderluh G."/>
            <person name="Asadollahi M."/>
            <person name="Askin M."/>
            <person name="Barry K."/>
            <person name="Battaglia E."/>
            <person name="Bayram O."/>
            <person name="Benocci T."/>
            <person name="Braus-Stromeyer S.A."/>
            <person name="Caldana C."/>
            <person name="Canovas D."/>
            <person name="Cerqueira G.C."/>
            <person name="Chen F."/>
            <person name="Chen W."/>
            <person name="Choi C."/>
            <person name="Clum A."/>
            <person name="Dos Santos R.A."/>
            <person name="Damasio A.R."/>
            <person name="Diallinas G."/>
            <person name="Emri T."/>
            <person name="Fekete E."/>
            <person name="Flipphi M."/>
            <person name="Freyberg S."/>
            <person name="Gallo A."/>
            <person name="Gournas C."/>
            <person name="Habgood R."/>
            <person name="Hainaut M."/>
            <person name="Harispe M.L."/>
            <person name="Henrissat B."/>
            <person name="Hilden K.S."/>
            <person name="Hope R."/>
            <person name="Hossain A."/>
            <person name="Karabika E."/>
            <person name="Karaffa L."/>
            <person name="Karanyi Z."/>
            <person name="Krasevec N."/>
            <person name="Kuo A."/>
            <person name="Kusch H."/>
            <person name="LaButti K."/>
            <person name="Lagendijk E.L."/>
            <person name="Lapidus A."/>
            <person name="Levasseur A."/>
            <person name="Lindquist E."/>
            <person name="Lipzen A."/>
            <person name="Logrieco A.F."/>
            <person name="MacCabe A."/>
            <person name="Maekelae M.R."/>
            <person name="Malavazi I."/>
            <person name="Melin P."/>
            <person name="Meyer V."/>
            <person name="Mielnichuk N."/>
            <person name="Miskei M."/>
            <person name="Molnar A.P."/>
            <person name="Mule G."/>
            <person name="Ngan C.Y."/>
            <person name="Orejas M."/>
            <person name="Orosz E."/>
            <person name="Ouedraogo J.P."/>
            <person name="Overkamp K.M."/>
            <person name="Park H.-S."/>
            <person name="Perrone G."/>
            <person name="Piumi F."/>
            <person name="Punt P.J."/>
            <person name="Ram A.F."/>
            <person name="Ramon A."/>
            <person name="Rauscher S."/>
            <person name="Record E."/>
            <person name="Riano-Pachon D.M."/>
            <person name="Robert V."/>
            <person name="Roehrig J."/>
            <person name="Ruller R."/>
            <person name="Salamov A."/>
            <person name="Salih N.S."/>
            <person name="Samson R.A."/>
            <person name="Sandor E."/>
            <person name="Sanguinetti M."/>
            <person name="Schuetze T."/>
            <person name="Sepcic K."/>
            <person name="Shelest E."/>
            <person name="Sherlock G."/>
            <person name="Sophianopoulou V."/>
            <person name="Squina F.M."/>
            <person name="Sun H."/>
            <person name="Susca A."/>
            <person name="Todd R.B."/>
            <person name="Tsang A."/>
            <person name="Unkles S.E."/>
            <person name="van de Wiele N."/>
            <person name="van Rossen-Uffink D."/>
            <person name="Oliveira J.V."/>
            <person name="Vesth T.C."/>
            <person name="Visser J."/>
            <person name="Yu J.-H."/>
            <person name="Zhou M."/>
            <person name="Andersen M.R."/>
            <person name="Archer D.B."/>
            <person name="Baker S.E."/>
            <person name="Benoit I."/>
            <person name="Brakhage A.A."/>
            <person name="Braus G.H."/>
            <person name="Fischer R."/>
            <person name="Frisvad J.C."/>
            <person name="Goldman G.H."/>
            <person name="Houbraken J."/>
            <person name="Oakley B."/>
            <person name="Pocsi I."/>
            <person name="Scazzocchio C."/>
            <person name="Seiboth B."/>
            <person name="vanKuyk P.A."/>
            <person name="Wortman J."/>
            <person name="Dyer P.S."/>
            <person name="Grigoriev I.V."/>
        </authorList>
    </citation>
    <scope>NUCLEOTIDE SEQUENCE [LARGE SCALE GENOMIC DNA]</scope>
    <source>
        <strain evidence="3">CBS 516.65</strain>
    </source>
</reference>
<dbReference type="RefSeq" id="XP_022406209.1">
    <property type="nucleotide sequence ID" value="XM_022544030.1"/>
</dbReference>
<feature type="transmembrane region" description="Helical" evidence="1">
    <location>
        <begin position="25"/>
        <end position="45"/>
    </location>
</feature>
<dbReference type="GO" id="GO:0005783">
    <property type="term" value="C:endoplasmic reticulum"/>
    <property type="evidence" value="ECO:0007669"/>
    <property type="project" value="TreeGrafter"/>
</dbReference>
<dbReference type="OrthoDB" id="58557at2759"/>
<dbReference type="VEuPathDB" id="FungiDB:ASPGLDRAFT_31234"/>
<feature type="transmembrane region" description="Helical" evidence="1">
    <location>
        <begin position="57"/>
        <end position="78"/>
    </location>
</feature>
<dbReference type="GO" id="GO:0000247">
    <property type="term" value="F:C-8 sterol isomerase activity"/>
    <property type="evidence" value="ECO:0007669"/>
    <property type="project" value="TreeGrafter"/>
</dbReference>
<sequence length="107" mass="11474">MSTYPYYPPGVSVANYTLNTRSTPGLITIFVLTCTAILTTTHALVKRSHPQIPTPDLATAQWFVLCGCIHLILEGYYATNGLGDGLGGLQDNVFESDGCDIYASGQT</sequence>
<accession>A0A1L9W0E0</accession>
<dbReference type="GO" id="GO:0016020">
    <property type="term" value="C:membrane"/>
    <property type="evidence" value="ECO:0007669"/>
    <property type="project" value="InterPro"/>
</dbReference>
<dbReference type="PANTHER" id="PTHR14207">
    <property type="entry name" value="STEROL ISOMERASE"/>
    <property type="match status" value="1"/>
</dbReference>
<dbReference type="STRING" id="1160497.A0A1L9W0E0"/>
<name>A0A1L9W0E0_ASPGL</name>
<keyword evidence="1" id="KW-1133">Transmembrane helix</keyword>
<dbReference type="GO" id="GO:0004769">
    <property type="term" value="F:steroid Delta-isomerase activity"/>
    <property type="evidence" value="ECO:0007669"/>
    <property type="project" value="TreeGrafter"/>
</dbReference>
<dbReference type="PANTHER" id="PTHR14207:SF0">
    <property type="entry name" value="3-BETA-HYDROXYSTEROID-DELTA(8),DELTA(7)-ISOMERASE"/>
    <property type="match status" value="1"/>
</dbReference>
<keyword evidence="1" id="KW-0472">Membrane</keyword>
<keyword evidence="3" id="KW-1185">Reference proteome</keyword>
<dbReference type="GeneID" id="34460291"/>
<evidence type="ECO:0000256" key="1">
    <source>
        <dbReference type="SAM" id="Phobius"/>
    </source>
</evidence>
<keyword evidence="1" id="KW-0812">Transmembrane</keyword>
<dbReference type="GO" id="GO:0047750">
    <property type="term" value="F:cholestenol delta-isomerase activity"/>
    <property type="evidence" value="ECO:0007669"/>
    <property type="project" value="InterPro"/>
</dbReference>